<evidence type="ECO:0000313" key="3">
    <source>
        <dbReference type="Proteomes" id="UP000001950"/>
    </source>
</evidence>
<dbReference type="GeneID" id="3864540"/>
<accession>Q4UID1</accession>
<feature type="region of interest" description="Disordered" evidence="1">
    <location>
        <begin position="25"/>
        <end position="130"/>
    </location>
</feature>
<feature type="compositionally biased region" description="Polar residues" evidence="1">
    <location>
        <begin position="104"/>
        <end position="118"/>
    </location>
</feature>
<dbReference type="AlphaFoldDB" id="Q4UID1"/>
<feature type="compositionally biased region" description="Polar residues" evidence="1">
    <location>
        <begin position="29"/>
        <end position="42"/>
    </location>
</feature>
<dbReference type="RefSeq" id="XP_953836.1">
    <property type="nucleotide sequence ID" value="XM_948743.1"/>
</dbReference>
<organism evidence="2 3">
    <name type="scientific">Theileria annulata</name>
    <dbReference type="NCBI Taxonomy" id="5874"/>
    <lineage>
        <taxon>Eukaryota</taxon>
        <taxon>Sar</taxon>
        <taxon>Alveolata</taxon>
        <taxon>Apicomplexa</taxon>
        <taxon>Aconoidasida</taxon>
        <taxon>Piroplasmida</taxon>
        <taxon>Theileriidae</taxon>
        <taxon>Theileria</taxon>
    </lineage>
</organism>
<reference evidence="2 3" key="1">
    <citation type="journal article" date="2005" name="Science">
        <title>Genome of the host-cell transforming parasite Theileria annulata compared with T. parva.</title>
        <authorList>
            <person name="Pain A."/>
            <person name="Renauld H."/>
            <person name="Berriman M."/>
            <person name="Murphy L."/>
            <person name="Yeats C.A."/>
            <person name="Weir W."/>
            <person name="Kerhornou A."/>
            <person name="Aslett M."/>
            <person name="Bishop R."/>
            <person name="Bouchier C."/>
            <person name="Cochet M."/>
            <person name="Coulson R.M.R."/>
            <person name="Cronin A."/>
            <person name="de Villiers E.P."/>
            <person name="Fraser A."/>
            <person name="Fosker N."/>
            <person name="Gardner M."/>
            <person name="Goble A."/>
            <person name="Griffiths-Jones S."/>
            <person name="Harris D.E."/>
            <person name="Katzer F."/>
            <person name="Larke N."/>
            <person name="Lord A."/>
            <person name="Maser P."/>
            <person name="McKellar S."/>
            <person name="Mooney P."/>
            <person name="Morton F."/>
            <person name="Nene V."/>
            <person name="O'Neil S."/>
            <person name="Price C."/>
            <person name="Quail M.A."/>
            <person name="Rabbinowitsch E."/>
            <person name="Rawlings N.D."/>
            <person name="Rutter S."/>
            <person name="Saunders D."/>
            <person name="Seeger K."/>
            <person name="Shah T."/>
            <person name="Squares R."/>
            <person name="Squares S."/>
            <person name="Tivey A."/>
            <person name="Walker A.R."/>
            <person name="Woodward J."/>
            <person name="Dobbelaere D.A.E."/>
            <person name="Langsley G."/>
            <person name="Rajandream M.A."/>
            <person name="McKeever D."/>
            <person name="Shiels B."/>
            <person name="Tait A."/>
            <person name="Barrell B.G."/>
            <person name="Hall N."/>
        </authorList>
    </citation>
    <scope>NUCLEOTIDE SEQUENCE [LARGE SCALE GENOMIC DNA]</scope>
    <source>
        <strain evidence="3">Ankara</strain>
    </source>
</reference>
<dbReference type="Proteomes" id="UP000001950">
    <property type="component" value="Chromosome 1"/>
</dbReference>
<dbReference type="VEuPathDB" id="PiroplasmaDB:TA06505"/>
<gene>
    <name evidence="2" type="ORF">TA06505</name>
</gene>
<sequence>MAGSRQQPRRIRCFSFRRRQNIFDYVNDPSRNSQADHTTPSCDASLKTAKHSKDDEVKSDTTDDVDDSKFEKTKYERHNLPSSSYTPQKDKILLKKSSTKSKLNTPRSPIRENSLQSKPSDDHVSNEPNYLGYGMVDLPMDSRRMSRSNNVGISKGSTFQSVQQDESEDRDIIRSGRKFIIGGKQTDGKPSIERCIWELVEKRGWGMMNSSWSMMGPRVFNQVVEYLTGMEISLCRQVSKGWYKNVTDVMVSRSEVIVDAFKNTYRDMLTYDRSYILFQPVLTAIKAMRIDVIIRAKVEPQCTMHKNSFGYTYSYHSMTNMSKPGKDTTPNGNESIKSRDGKDMFGLFNRKSSKNMKNLNSGSKNMAGSGKKSIFINKFIFEVLKKNSSRSITFTRDLSSMHSEDINLATTASISQVCEGDYIEVPITLINAIGATDVESIKFLPLVKDVITNTPSQLDLLHREWYTVEPNSKYLEQLFPQNINSYSIIHPHKLLPQLVHQVTQVAGIDVITSKSSYIASNLGTKYIFMWMNKSNSCSGVVVESCNIIGHTVEVVAKNEPIICMIQRIGLQHDRICYVQLRPVSFQTHSLH</sequence>
<dbReference type="KEGG" id="tan:TA06505"/>
<name>Q4UID1_THEAN</name>
<dbReference type="OMA" id="ICMIQRI"/>
<dbReference type="eggNOG" id="ENOG502S54C">
    <property type="taxonomic scope" value="Eukaryota"/>
</dbReference>
<dbReference type="OrthoDB" id="407343at2759"/>
<protein>
    <submittedName>
        <fullName evidence="2">Uncharacterized protein</fullName>
    </submittedName>
</protein>
<dbReference type="InParanoid" id="Q4UID1"/>
<proteinExistence type="predicted"/>
<feature type="compositionally biased region" description="Basic and acidic residues" evidence="1">
    <location>
        <begin position="51"/>
        <end position="79"/>
    </location>
</feature>
<dbReference type="EMBL" id="CR940347">
    <property type="protein sequence ID" value="CAI73158.1"/>
    <property type="molecule type" value="Genomic_DNA"/>
</dbReference>
<keyword evidence="3" id="KW-1185">Reference proteome</keyword>
<evidence type="ECO:0000313" key="2">
    <source>
        <dbReference type="EMBL" id="CAI73158.1"/>
    </source>
</evidence>
<evidence type="ECO:0000256" key="1">
    <source>
        <dbReference type="SAM" id="MobiDB-lite"/>
    </source>
</evidence>